<keyword evidence="1" id="KW-0812">Transmembrane</keyword>
<dbReference type="RefSeq" id="WP_336434896.1">
    <property type="nucleotide sequence ID" value="NZ_JBAWKS010000001.1"/>
</dbReference>
<gene>
    <name evidence="2" type="ORF">WAE96_06230</name>
</gene>
<keyword evidence="1" id="KW-1133">Transmembrane helix</keyword>
<dbReference type="Proteomes" id="UP001382455">
    <property type="component" value="Unassembled WGS sequence"/>
</dbReference>
<evidence type="ECO:0000313" key="3">
    <source>
        <dbReference type="Proteomes" id="UP001382455"/>
    </source>
</evidence>
<name>A0ABU8ESW0_9GAMM</name>
<comment type="caution">
    <text evidence="2">The sequence shown here is derived from an EMBL/GenBank/DDBJ whole genome shotgun (WGS) entry which is preliminary data.</text>
</comment>
<keyword evidence="3" id="KW-1185">Reference proteome</keyword>
<protein>
    <submittedName>
        <fullName evidence="2">Uncharacterized protein</fullName>
    </submittedName>
</protein>
<feature type="transmembrane region" description="Helical" evidence="1">
    <location>
        <begin position="21"/>
        <end position="40"/>
    </location>
</feature>
<reference evidence="2 3" key="1">
    <citation type="submission" date="2023-12" db="EMBL/GenBank/DDBJ databases">
        <title>Friends and Foes: Symbiotic and Algicidal bacterial influence on Karenia brevis blooms.</title>
        <authorList>
            <person name="Fei C."/>
            <person name="Mohamed A.R."/>
            <person name="Booker A."/>
            <person name="Arshad M."/>
            <person name="Klass S."/>
            <person name="Ahn S."/>
            <person name="Gilbert P.M."/>
            <person name="Heil C.A."/>
            <person name="Martinez J.M."/>
            <person name="Amin S.A."/>
        </authorList>
    </citation>
    <scope>NUCLEOTIDE SEQUENCE [LARGE SCALE GENOMIC DNA]</scope>
    <source>
        <strain evidence="2 3">CE15</strain>
    </source>
</reference>
<accession>A0ABU8ESW0</accession>
<proteinExistence type="predicted"/>
<dbReference type="EMBL" id="JBAWKS010000001">
    <property type="protein sequence ID" value="MEI4549296.1"/>
    <property type="molecule type" value="Genomic_DNA"/>
</dbReference>
<feature type="transmembrane region" description="Helical" evidence="1">
    <location>
        <begin position="60"/>
        <end position="83"/>
    </location>
</feature>
<evidence type="ECO:0000256" key="1">
    <source>
        <dbReference type="SAM" id="Phobius"/>
    </source>
</evidence>
<sequence length="92" mass="10475">MSLASQPATWSHSIAKSKLRVIAFSLLHFALLFFALWLMLDQMSLKQDIKALTFTDLLSSSSLVLFIGGFYPCFYLYTIYRLLETNASDTKL</sequence>
<evidence type="ECO:0000313" key="2">
    <source>
        <dbReference type="EMBL" id="MEI4549296.1"/>
    </source>
</evidence>
<organism evidence="2 3">
    <name type="scientific">Pseudoalteromonas spongiae</name>
    <dbReference type="NCBI Taxonomy" id="298657"/>
    <lineage>
        <taxon>Bacteria</taxon>
        <taxon>Pseudomonadati</taxon>
        <taxon>Pseudomonadota</taxon>
        <taxon>Gammaproteobacteria</taxon>
        <taxon>Alteromonadales</taxon>
        <taxon>Pseudoalteromonadaceae</taxon>
        <taxon>Pseudoalteromonas</taxon>
    </lineage>
</organism>
<keyword evidence="1" id="KW-0472">Membrane</keyword>